<evidence type="ECO:0000313" key="2">
    <source>
        <dbReference type="Proteomes" id="UP000299102"/>
    </source>
</evidence>
<sequence>MKADQKVRYTACVVGKSARVALKKFYADQIGGHVKGAPECLHETINGYQWSKTHVKIVPCENLWSLLTQDAGNGRAAPLTVMIEGCIHPPAPLSARYVRTYRSPSVQTRACASSLRFGCA</sequence>
<protein>
    <submittedName>
        <fullName evidence="1">Uncharacterized protein</fullName>
    </submittedName>
</protein>
<keyword evidence="2" id="KW-1185">Reference proteome</keyword>
<dbReference type="AlphaFoldDB" id="A0A4C1ZG55"/>
<name>A0A4C1ZG55_EUMVA</name>
<proteinExistence type="predicted"/>
<dbReference type="EMBL" id="BGZK01001885">
    <property type="protein sequence ID" value="GBP87791.1"/>
    <property type="molecule type" value="Genomic_DNA"/>
</dbReference>
<evidence type="ECO:0000313" key="1">
    <source>
        <dbReference type="EMBL" id="GBP87791.1"/>
    </source>
</evidence>
<gene>
    <name evidence="1" type="ORF">EVAR_60499_1</name>
</gene>
<accession>A0A4C1ZG55</accession>
<reference evidence="1 2" key="1">
    <citation type="journal article" date="2019" name="Commun. Biol.">
        <title>The bagworm genome reveals a unique fibroin gene that provides high tensile strength.</title>
        <authorList>
            <person name="Kono N."/>
            <person name="Nakamura H."/>
            <person name="Ohtoshi R."/>
            <person name="Tomita M."/>
            <person name="Numata K."/>
            <person name="Arakawa K."/>
        </authorList>
    </citation>
    <scope>NUCLEOTIDE SEQUENCE [LARGE SCALE GENOMIC DNA]</scope>
</reference>
<organism evidence="1 2">
    <name type="scientific">Eumeta variegata</name>
    <name type="common">Bagworm moth</name>
    <name type="synonym">Eumeta japonica</name>
    <dbReference type="NCBI Taxonomy" id="151549"/>
    <lineage>
        <taxon>Eukaryota</taxon>
        <taxon>Metazoa</taxon>
        <taxon>Ecdysozoa</taxon>
        <taxon>Arthropoda</taxon>
        <taxon>Hexapoda</taxon>
        <taxon>Insecta</taxon>
        <taxon>Pterygota</taxon>
        <taxon>Neoptera</taxon>
        <taxon>Endopterygota</taxon>
        <taxon>Lepidoptera</taxon>
        <taxon>Glossata</taxon>
        <taxon>Ditrysia</taxon>
        <taxon>Tineoidea</taxon>
        <taxon>Psychidae</taxon>
        <taxon>Oiketicinae</taxon>
        <taxon>Eumeta</taxon>
    </lineage>
</organism>
<comment type="caution">
    <text evidence="1">The sequence shown here is derived from an EMBL/GenBank/DDBJ whole genome shotgun (WGS) entry which is preliminary data.</text>
</comment>
<dbReference type="Proteomes" id="UP000299102">
    <property type="component" value="Unassembled WGS sequence"/>
</dbReference>